<reference evidence="4" key="1">
    <citation type="journal article" date="2021" name="Nat. Commun.">
        <title>Genetic determinants of endophytism in the Arabidopsis root mycobiome.</title>
        <authorList>
            <person name="Mesny F."/>
            <person name="Miyauchi S."/>
            <person name="Thiergart T."/>
            <person name="Pickel B."/>
            <person name="Atanasova L."/>
            <person name="Karlsson M."/>
            <person name="Huettel B."/>
            <person name="Barry K.W."/>
            <person name="Haridas S."/>
            <person name="Chen C."/>
            <person name="Bauer D."/>
            <person name="Andreopoulos W."/>
            <person name="Pangilinan J."/>
            <person name="LaButti K."/>
            <person name="Riley R."/>
            <person name="Lipzen A."/>
            <person name="Clum A."/>
            <person name="Drula E."/>
            <person name="Henrissat B."/>
            <person name="Kohler A."/>
            <person name="Grigoriev I.V."/>
            <person name="Martin F.M."/>
            <person name="Hacquard S."/>
        </authorList>
    </citation>
    <scope>NUCLEOTIDE SEQUENCE</scope>
    <source>
        <strain evidence="4">MPI-SDFR-AT-0073</strain>
    </source>
</reference>
<dbReference type="Pfam" id="PF01244">
    <property type="entry name" value="Peptidase_M19"/>
    <property type="match status" value="1"/>
</dbReference>
<dbReference type="Gene3D" id="3.20.20.140">
    <property type="entry name" value="Metal-dependent hydrolases"/>
    <property type="match status" value="1"/>
</dbReference>
<comment type="caution">
    <text evidence="4">The sequence shown here is derived from an EMBL/GenBank/DDBJ whole genome shotgun (WGS) entry which is preliminary data.</text>
</comment>
<keyword evidence="2" id="KW-0482">Metalloprotease</keyword>
<dbReference type="PROSITE" id="PS51365">
    <property type="entry name" value="RENAL_DIPEPTIDASE_2"/>
    <property type="match status" value="1"/>
</dbReference>
<keyword evidence="3" id="KW-1133">Transmembrane helix</keyword>
<sequence length="419" mass="47203">MMRSPSFPSDAKGSPRVTLLARRSYRSPPKHSILFTTIFLSLVVVSSYFYCHRYARLQESYASHEVYAPNLLIDGHNDFPIWIRAFYRNHIYQKNFSQEAGLFGQVDFPRLKEGGVRGQFWSVYVECPENADNHSEAVLNEIVHDTLQQIDLVHRLIREYPIYMEHAWSATDISRISSSIPTIASLMGIEGLHQISNSASILRMYYSLGVRYATLTHTCHNAYADSEEPAVPLHKGLSEAGREIVKEMNRIGMIVDLSHTSFETQRDALYVTAAPVIYSHSNAYTRCAHTRNVPDDILRSLKSNDGVIMVTFYASFLELNPDDASLSSVADHIIYIGDLIGYRHVGIGSDFDGMDKGPKGLEDVSKYPALFDELRSRGVGEAELQGVMGINVLRVLEHVEKVSRSLRTGNHVLVPDCWS</sequence>
<keyword evidence="2" id="KW-0479">Metal-binding</keyword>
<gene>
    <name evidence="4" type="ORF">BKA67DRAFT_635248</name>
</gene>
<dbReference type="RefSeq" id="XP_045961667.1">
    <property type="nucleotide sequence ID" value="XM_046105651.1"/>
</dbReference>
<dbReference type="CDD" id="cd01301">
    <property type="entry name" value="rDP_like"/>
    <property type="match status" value="1"/>
</dbReference>
<keyword evidence="2" id="KW-0862">Zinc</keyword>
<dbReference type="GO" id="GO:0046872">
    <property type="term" value="F:metal ion binding"/>
    <property type="evidence" value="ECO:0007669"/>
    <property type="project" value="UniProtKB-UniRule"/>
</dbReference>
<proteinExistence type="inferred from homology"/>
<dbReference type="SUPFAM" id="SSF51556">
    <property type="entry name" value="Metallo-dependent hydrolases"/>
    <property type="match status" value="1"/>
</dbReference>
<accession>A0A9P8USA8</accession>
<keyword evidence="2" id="KW-0378">Hydrolase</keyword>
<protein>
    <recommendedName>
        <fullName evidence="2">Dipeptidase</fullName>
        <ecNumber evidence="2">3.4.13.19</ecNumber>
    </recommendedName>
</protein>
<comment type="catalytic activity">
    <reaction evidence="2">
        <text>an L-aminoacyl-L-amino acid + H2O = 2 an L-alpha-amino acid</text>
        <dbReference type="Rhea" id="RHEA:48940"/>
        <dbReference type="ChEBI" id="CHEBI:15377"/>
        <dbReference type="ChEBI" id="CHEBI:59869"/>
        <dbReference type="ChEBI" id="CHEBI:77460"/>
        <dbReference type="EC" id="3.4.13.19"/>
    </reaction>
</comment>
<dbReference type="OrthoDB" id="445695at2759"/>
<evidence type="ECO:0000313" key="5">
    <source>
        <dbReference type="Proteomes" id="UP000758603"/>
    </source>
</evidence>
<evidence type="ECO:0000313" key="4">
    <source>
        <dbReference type="EMBL" id="KAH6657433.1"/>
    </source>
</evidence>
<organism evidence="4 5">
    <name type="scientific">Truncatella angustata</name>
    <dbReference type="NCBI Taxonomy" id="152316"/>
    <lineage>
        <taxon>Eukaryota</taxon>
        <taxon>Fungi</taxon>
        <taxon>Dikarya</taxon>
        <taxon>Ascomycota</taxon>
        <taxon>Pezizomycotina</taxon>
        <taxon>Sordariomycetes</taxon>
        <taxon>Xylariomycetidae</taxon>
        <taxon>Amphisphaeriales</taxon>
        <taxon>Sporocadaceae</taxon>
        <taxon>Truncatella</taxon>
    </lineage>
</organism>
<keyword evidence="2" id="KW-0645">Protease</keyword>
<keyword evidence="5" id="KW-1185">Reference proteome</keyword>
<keyword evidence="1 2" id="KW-0224">Dipeptidase</keyword>
<dbReference type="InterPro" id="IPR008257">
    <property type="entry name" value="Pept_M19"/>
</dbReference>
<dbReference type="InterPro" id="IPR032466">
    <property type="entry name" value="Metal_Hydrolase"/>
</dbReference>
<evidence type="ECO:0000256" key="3">
    <source>
        <dbReference type="SAM" id="Phobius"/>
    </source>
</evidence>
<dbReference type="EC" id="3.4.13.19" evidence="2"/>
<evidence type="ECO:0000256" key="1">
    <source>
        <dbReference type="ARBA" id="ARBA00022997"/>
    </source>
</evidence>
<comment type="similarity">
    <text evidence="2">Belongs to the metallo-dependent hydrolases superfamily. Peptidase M19 family.</text>
</comment>
<evidence type="ECO:0000256" key="2">
    <source>
        <dbReference type="RuleBase" id="RU341113"/>
    </source>
</evidence>
<name>A0A9P8USA8_9PEZI</name>
<dbReference type="GO" id="GO:0006508">
    <property type="term" value="P:proteolysis"/>
    <property type="evidence" value="ECO:0007669"/>
    <property type="project" value="UniProtKB-KW"/>
</dbReference>
<dbReference type="GeneID" id="70134542"/>
<dbReference type="Proteomes" id="UP000758603">
    <property type="component" value="Unassembled WGS sequence"/>
</dbReference>
<keyword evidence="3" id="KW-0812">Transmembrane</keyword>
<feature type="transmembrane region" description="Helical" evidence="3">
    <location>
        <begin position="32"/>
        <end position="50"/>
    </location>
</feature>
<dbReference type="PANTHER" id="PTHR10443:SF12">
    <property type="entry name" value="DIPEPTIDASE"/>
    <property type="match status" value="1"/>
</dbReference>
<dbReference type="AlphaFoldDB" id="A0A9P8USA8"/>
<comment type="cofactor">
    <cofactor evidence="2">
        <name>Zn(2+)</name>
        <dbReference type="ChEBI" id="CHEBI:29105"/>
    </cofactor>
</comment>
<dbReference type="GO" id="GO:0070573">
    <property type="term" value="F:metallodipeptidase activity"/>
    <property type="evidence" value="ECO:0007669"/>
    <property type="project" value="InterPro"/>
</dbReference>
<dbReference type="EMBL" id="JAGPXC010000002">
    <property type="protein sequence ID" value="KAH6657433.1"/>
    <property type="molecule type" value="Genomic_DNA"/>
</dbReference>
<dbReference type="PANTHER" id="PTHR10443">
    <property type="entry name" value="MICROSOMAL DIPEPTIDASE"/>
    <property type="match status" value="1"/>
</dbReference>
<keyword evidence="3" id="KW-0472">Membrane</keyword>